<dbReference type="EMBL" id="FR687359">
    <property type="protein sequence ID" value="CBW74344.1"/>
    <property type="molecule type" value="Genomic_DNA"/>
</dbReference>
<sequence length="368" mass="41117">MRCTAHRIYYGCRRIFAVIQIRSDLRVVAFPRTTILFYPAHAGYQSFVRRDGMGACPCPFTCAGPLGHAVLRNFIVDIGMRARDRVLHISIARARSCEGGACMRLVGITAKLLSFEDKEPVNSVLISKPYNVKGRVHGELAGLERLRKASIQPEAGSVDKKNEPSKEQSVSDPCEDWNLQGQYAFFDVKYHHQQHVNMCGDASAAMLLSFFGKKPVDLNRNPRRIWEGLNSTQLINLLESHGFRVSSIPLPPRFERHPKDRTVTGGWESSQLCSLLNGFGPIICGGRWPRHVFGHCILLIGATENTVVYHDPWSGAKRTKTLQQFNGFLDWDDPNAMIASDKGLAAMHDISMPIVEEGPSQGTAFKKR</sequence>
<protein>
    <submittedName>
        <fullName evidence="2">Uncharacterized protein</fullName>
    </submittedName>
</protein>
<feature type="region of interest" description="Disordered" evidence="1">
    <location>
        <begin position="152"/>
        <end position="173"/>
    </location>
</feature>
<evidence type="ECO:0000313" key="2">
    <source>
        <dbReference type="EMBL" id="CBW74344.1"/>
    </source>
</evidence>
<dbReference type="Pfam" id="PF12385">
    <property type="entry name" value="Peptidase_C70"/>
    <property type="match status" value="1"/>
</dbReference>
<dbReference type="HOGENOM" id="CLU_751591_0_0_4"/>
<evidence type="ECO:0000256" key="1">
    <source>
        <dbReference type="SAM" id="MobiDB-lite"/>
    </source>
</evidence>
<gene>
    <name evidence="2" type="ordered locus">RBRH_02423</name>
</gene>
<evidence type="ECO:0000313" key="3">
    <source>
        <dbReference type="Proteomes" id="UP000007437"/>
    </source>
</evidence>
<dbReference type="STRING" id="882378.RBRH_02423"/>
<reference evidence="2 3" key="1">
    <citation type="journal article" date="2011" name="J. Bacteriol.">
        <title>Complete genome sequence of Burkholderia rhizoxinica, an endosymbiont of Rhizopus microsporus.</title>
        <authorList>
            <person name="Lackner G."/>
            <person name="Moebius N."/>
            <person name="Partida-Martinez L."/>
            <person name="Hertweck C."/>
        </authorList>
    </citation>
    <scope>NUCLEOTIDE SEQUENCE [LARGE SCALE GENOMIC DNA]</scope>
    <source>
        <strain evidence="3">DSM 19002 / CIP 109453 / HKI 454</strain>
    </source>
</reference>
<name>E5AP12_MYCRK</name>
<proteinExistence type="predicted"/>
<dbReference type="InterPro" id="IPR022118">
    <property type="entry name" value="Peptidase_C70_AvrRpt2"/>
</dbReference>
<dbReference type="Gene3D" id="3.90.70.10">
    <property type="entry name" value="Cysteine proteinases"/>
    <property type="match status" value="1"/>
</dbReference>
<dbReference type="AlphaFoldDB" id="E5AP12"/>
<accession>E5AP12</accession>
<organism evidence="2 3">
    <name type="scientific">Mycetohabitans rhizoxinica (strain DSM 19002 / CIP 109453 / HKI 454)</name>
    <name type="common">Paraburkholderia rhizoxinica</name>
    <dbReference type="NCBI Taxonomy" id="882378"/>
    <lineage>
        <taxon>Bacteria</taxon>
        <taxon>Pseudomonadati</taxon>
        <taxon>Pseudomonadota</taxon>
        <taxon>Betaproteobacteria</taxon>
        <taxon>Burkholderiales</taxon>
        <taxon>Burkholderiaceae</taxon>
        <taxon>Mycetohabitans</taxon>
    </lineage>
</organism>
<dbReference type="Proteomes" id="UP000007437">
    <property type="component" value="Chromosome"/>
</dbReference>
<dbReference type="KEGG" id="brh:RBRH_02423"/>
<feature type="compositionally biased region" description="Basic and acidic residues" evidence="1">
    <location>
        <begin position="157"/>
        <end position="166"/>
    </location>
</feature>